<reference evidence="3" key="1">
    <citation type="submission" date="2021-01" db="EMBL/GenBank/DDBJ databases">
        <authorList>
            <person name="Corre E."/>
            <person name="Pelletier E."/>
            <person name="Niang G."/>
            <person name="Scheremetjew M."/>
            <person name="Finn R."/>
            <person name="Kale V."/>
            <person name="Holt S."/>
            <person name="Cochrane G."/>
            <person name="Meng A."/>
            <person name="Brown T."/>
            <person name="Cohen L."/>
        </authorList>
    </citation>
    <scope>NUCLEOTIDE SEQUENCE</scope>
    <source>
        <strain evidence="3">Grunow 1884</strain>
    </source>
</reference>
<dbReference type="AlphaFoldDB" id="A0A7S2EX32"/>
<feature type="domain" description="NADP-dependent oxidoreductase" evidence="2">
    <location>
        <begin position="67"/>
        <end position="373"/>
    </location>
</feature>
<dbReference type="PANTHER" id="PTHR43364">
    <property type="entry name" value="NADH-SPECIFIC METHYLGLYOXAL REDUCTASE-RELATED"/>
    <property type="match status" value="1"/>
</dbReference>
<dbReference type="Gene3D" id="3.20.20.100">
    <property type="entry name" value="NADP-dependent oxidoreductase domain"/>
    <property type="match status" value="1"/>
</dbReference>
<dbReference type="InterPro" id="IPR036812">
    <property type="entry name" value="NAD(P)_OxRdtase_dom_sf"/>
</dbReference>
<keyword evidence="1" id="KW-0560">Oxidoreductase</keyword>
<dbReference type="GO" id="GO:0016491">
    <property type="term" value="F:oxidoreductase activity"/>
    <property type="evidence" value="ECO:0007669"/>
    <property type="project" value="UniProtKB-KW"/>
</dbReference>
<sequence>MTLRRETKRQRGGAAPVALLAAAACAVPSSSAPPVVAAFGVTKTSTPRSMDQLVLGTVALPRVPCGSDKLLDDAYERGFRRFDLARTYGLGKSEELFGRWHTSSGVDRETLHLVTKGGMGDDKYGDPNRPLCTRESLGGEIEASLEALRTDSADLYMLHRDDLRIPVETFVDWLNELKEDGLIERWGVSNWSLRRIHKAYVYAQQTGKAPPTATSPQLSLAVPSDNAIWPSTHSVSCPSKTGEIDWYGAHGIEVMGWEALAKGFMAVPTLWREHEVHFSTFHGPDAEAGSDEWRMQRIQRAYCTPANYERRKIAAAIAKENGMSLAQVALLYCLSKGDHVSVLVGAERAQHLDEMVALRDYELDQEAVDCLTAASTKPNIVERVAQDLRSWRPELEMDLTYMKQDAGVGEDMGAQSNATVLV</sequence>
<dbReference type="InterPro" id="IPR050523">
    <property type="entry name" value="AKR_Detox_Biosynth"/>
</dbReference>
<gene>
    <name evidence="3" type="ORF">OSIN01602_LOCUS21915</name>
</gene>
<dbReference type="InterPro" id="IPR023210">
    <property type="entry name" value="NADP_OxRdtase_dom"/>
</dbReference>
<proteinExistence type="predicted"/>
<accession>A0A7S2EX32</accession>
<evidence type="ECO:0000259" key="2">
    <source>
        <dbReference type="Pfam" id="PF00248"/>
    </source>
</evidence>
<dbReference type="Pfam" id="PF00248">
    <property type="entry name" value="Aldo_ket_red"/>
    <property type="match status" value="1"/>
</dbReference>
<dbReference type="GO" id="GO:0005829">
    <property type="term" value="C:cytosol"/>
    <property type="evidence" value="ECO:0007669"/>
    <property type="project" value="TreeGrafter"/>
</dbReference>
<dbReference type="SUPFAM" id="SSF51430">
    <property type="entry name" value="NAD(P)-linked oxidoreductase"/>
    <property type="match status" value="1"/>
</dbReference>
<dbReference type="PROSITE" id="PS51257">
    <property type="entry name" value="PROKAR_LIPOPROTEIN"/>
    <property type="match status" value="1"/>
</dbReference>
<evidence type="ECO:0000313" key="3">
    <source>
        <dbReference type="EMBL" id="CAD9361594.1"/>
    </source>
</evidence>
<name>A0A7S2EX32_TRICV</name>
<organism evidence="3">
    <name type="scientific">Trieres chinensis</name>
    <name type="common">Marine centric diatom</name>
    <name type="synonym">Odontella sinensis</name>
    <dbReference type="NCBI Taxonomy" id="1514140"/>
    <lineage>
        <taxon>Eukaryota</taxon>
        <taxon>Sar</taxon>
        <taxon>Stramenopiles</taxon>
        <taxon>Ochrophyta</taxon>
        <taxon>Bacillariophyta</taxon>
        <taxon>Mediophyceae</taxon>
        <taxon>Biddulphiophycidae</taxon>
        <taxon>Eupodiscales</taxon>
        <taxon>Parodontellaceae</taxon>
        <taxon>Trieres</taxon>
    </lineage>
</organism>
<dbReference type="PANTHER" id="PTHR43364:SF4">
    <property type="entry name" value="NAD(P)-LINKED OXIDOREDUCTASE SUPERFAMILY PROTEIN"/>
    <property type="match status" value="1"/>
</dbReference>
<protein>
    <recommendedName>
        <fullName evidence="2">NADP-dependent oxidoreductase domain-containing protein</fullName>
    </recommendedName>
</protein>
<dbReference type="EMBL" id="HBGO01037867">
    <property type="protein sequence ID" value="CAD9361594.1"/>
    <property type="molecule type" value="Transcribed_RNA"/>
</dbReference>
<evidence type="ECO:0000256" key="1">
    <source>
        <dbReference type="ARBA" id="ARBA00023002"/>
    </source>
</evidence>